<dbReference type="GO" id="GO:0051295">
    <property type="term" value="P:establishment of meiotic spindle localization"/>
    <property type="evidence" value="ECO:0007669"/>
    <property type="project" value="TreeGrafter"/>
</dbReference>
<keyword evidence="5" id="KW-1185">Reference proteome</keyword>
<gene>
    <name evidence="4" type="ORF">NHX12_033857</name>
</gene>
<keyword evidence="3" id="KW-0112">Calmodulin-binding</keyword>
<protein>
    <submittedName>
        <fullName evidence="4">Uncharacterized protein</fullName>
    </submittedName>
</protein>
<accession>A0A9Q0E4R7</accession>
<evidence type="ECO:0000313" key="4">
    <source>
        <dbReference type="EMBL" id="KAJ3599903.1"/>
    </source>
</evidence>
<comment type="caution">
    <text evidence="4">The sequence shown here is derived from an EMBL/GenBank/DDBJ whole genome shotgun (WGS) entry which is preliminary data.</text>
</comment>
<comment type="subcellular location">
    <subcellularLocation>
        <location evidence="1">Cytoplasm</location>
    </subcellularLocation>
</comment>
<name>A0A9Q0E4R7_9TELE</name>
<dbReference type="PANTHER" id="PTHR22706:SF1">
    <property type="entry name" value="ASSEMBLY FACTOR FOR SPINDLE MICROTUBULES"/>
    <property type="match status" value="1"/>
</dbReference>
<dbReference type="PANTHER" id="PTHR22706">
    <property type="entry name" value="ASSEMBLY FACTOR FOR SPINDLE MICROTUBULES"/>
    <property type="match status" value="1"/>
</dbReference>
<dbReference type="GO" id="GO:0000922">
    <property type="term" value="C:spindle pole"/>
    <property type="evidence" value="ECO:0007669"/>
    <property type="project" value="TreeGrafter"/>
</dbReference>
<dbReference type="EMBL" id="JANIIK010000048">
    <property type="protein sequence ID" value="KAJ3599903.1"/>
    <property type="molecule type" value="Genomic_DNA"/>
</dbReference>
<dbReference type="GO" id="GO:0005516">
    <property type="term" value="F:calmodulin binding"/>
    <property type="evidence" value="ECO:0007669"/>
    <property type="project" value="UniProtKB-KW"/>
</dbReference>
<dbReference type="AlphaFoldDB" id="A0A9Q0E4R7"/>
<sequence>MFPVHTKAQVDLAKSKKRKSDECQEKQSHRLHVRKNALWRGHNGTIRFSPLYSSIVNEDGKSSGSCNQSVNLSSDERWFEKQESGFTCWINYILTPDDFRVNLEVTKVNALSIAMGSEEKHSVPKAPTKEELSFSTYTARHRLNRLRRSACQLFTSEVMVKAIQRLELEVEANRLLVRKDRHLWKDIRERQKVLNWLLSYNPLWLRIGLETIY</sequence>
<dbReference type="Proteomes" id="UP001148018">
    <property type="component" value="Unassembled WGS sequence"/>
</dbReference>
<evidence type="ECO:0000256" key="2">
    <source>
        <dbReference type="ARBA" id="ARBA00022490"/>
    </source>
</evidence>
<dbReference type="OrthoDB" id="2148418at2759"/>
<keyword evidence="2" id="KW-0963">Cytoplasm</keyword>
<proteinExistence type="predicted"/>
<dbReference type="GO" id="GO:0000278">
    <property type="term" value="P:mitotic cell cycle"/>
    <property type="evidence" value="ECO:0007669"/>
    <property type="project" value="TreeGrafter"/>
</dbReference>
<reference evidence="4" key="1">
    <citation type="submission" date="2022-07" db="EMBL/GenBank/DDBJ databases">
        <title>Chromosome-level genome of Muraenolepis orangiensis.</title>
        <authorList>
            <person name="Kim J."/>
        </authorList>
    </citation>
    <scope>NUCLEOTIDE SEQUENCE</scope>
    <source>
        <strain evidence="4">KU_S4_2022</strain>
        <tissue evidence="4">Muscle</tissue>
    </source>
</reference>
<dbReference type="InterPro" id="IPR051185">
    <property type="entry name" value="ASPM"/>
</dbReference>
<dbReference type="GO" id="GO:0005737">
    <property type="term" value="C:cytoplasm"/>
    <property type="evidence" value="ECO:0007669"/>
    <property type="project" value="UniProtKB-SubCell"/>
</dbReference>
<evidence type="ECO:0000256" key="3">
    <source>
        <dbReference type="ARBA" id="ARBA00022860"/>
    </source>
</evidence>
<evidence type="ECO:0000256" key="1">
    <source>
        <dbReference type="ARBA" id="ARBA00004496"/>
    </source>
</evidence>
<organism evidence="4 5">
    <name type="scientific">Muraenolepis orangiensis</name>
    <name type="common">Patagonian moray cod</name>
    <dbReference type="NCBI Taxonomy" id="630683"/>
    <lineage>
        <taxon>Eukaryota</taxon>
        <taxon>Metazoa</taxon>
        <taxon>Chordata</taxon>
        <taxon>Craniata</taxon>
        <taxon>Vertebrata</taxon>
        <taxon>Euteleostomi</taxon>
        <taxon>Actinopterygii</taxon>
        <taxon>Neopterygii</taxon>
        <taxon>Teleostei</taxon>
        <taxon>Neoteleostei</taxon>
        <taxon>Acanthomorphata</taxon>
        <taxon>Zeiogadaria</taxon>
        <taxon>Gadariae</taxon>
        <taxon>Gadiformes</taxon>
        <taxon>Muraenolepidoidei</taxon>
        <taxon>Muraenolepididae</taxon>
        <taxon>Muraenolepis</taxon>
    </lineage>
</organism>
<dbReference type="GO" id="GO:0007051">
    <property type="term" value="P:spindle organization"/>
    <property type="evidence" value="ECO:0007669"/>
    <property type="project" value="TreeGrafter"/>
</dbReference>
<evidence type="ECO:0000313" key="5">
    <source>
        <dbReference type="Proteomes" id="UP001148018"/>
    </source>
</evidence>